<dbReference type="Ensembl" id="ENSMMOT00000003830.1">
    <property type="protein sequence ID" value="ENSMMOP00000003760.1"/>
    <property type="gene ID" value="ENSMMOG00000003013.1"/>
</dbReference>
<dbReference type="Proteomes" id="UP000261620">
    <property type="component" value="Unplaced"/>
</dbReference>
<organism evidence="3 4">
    <name type="scientific">Mola mola</name>
    <name type="common">Ocean sunfish</name>
    <name type="synonym">Tetraodon mola</name>
    <dbReference type="NCBI Taxonomy" id="94237"/>
    <lineage>
        <taxon>Eukaryota</taxon>
        <taxon>Metazoa</taxon>
        <taxon>Chordata</taxon>
        <taxon>Craniata</taxon>
        <taxon>Vertebrata</taxon>
        <taxon>Euteleostomi</taxon>
        <taxon>Actinopterygii</taxon>
        <taxon>Neopterygii</taxon>
        <taxon>Teleostei</taxon>
        <taxon>Neoteleostei</taxon>
        <taxon>Acanthomorphata</taxon>
        <taxon>Eupercaria</taxon>
        <taxon>Tetraodontiformes</taxon>
        <taxon>Molidae</taxon>
        <taxon>Mola</taxon>
    </lineage>
</organism>
<protein>
    <recommendedName>
        <fullName evidence="2">BPTI/Kunitz inhibitor domain-containing protein</fullName>
    </recommendedName>
</protein>
<dbReference type="STRING" id="94237.ENSMMOP00000003760"/>
<proteinExistence type="predicted"/>
<reference evidence="3" key="1">
    <citation type="submission" date="2025-08" db="UniProtKB">
        <authorList>
            <consortium name="Ensembl"/>
        </authorList>
    </citation>
    <scope>IDENTIFICATION</scope>
</reference>
<evidence type="ECO:0000256" key="1">
    <source>
        <dbReference type="ARBA" id="ARBA00023157"/>
    </source>
</evidence>
<dbReference type="SUPFAM" id="SSF57362">
    <property type="entry name" value="BPTI-like"/>
    <property type="match status" value="1"/>
</dbReference>
<feature type="domain" description="BPTI/Kunitz inhibitor" evidence="2">
    <location>
        <begin position="31"/>
        <end position="80"/>
    </location>
</feature>
<name>A0A3Q4AHV4_MOLML</name>
<dbReference type="GO" id="GO:0004867">
    <property type="term" value="F:serine-type endopeptidase inhibitor activity"/>
    <property type="evidence" value="ECO:0007669"/>
    <property type="project" value="InterPro"/>
</dbReference>
<accession>A0A3Q4AHV4</accession>
<dbReference type="InterPro" id="IPR002223">
    <property type="entry name" value="Kunitz_BPTI"/>
</dbReference>
<dbReference type="SMART" id="SM00131">
    <property type="entry name" value="KU"/>
    <property type="match status" value="1"/>
</dbReference>
<dbReference type="Gene3D" id="4.10.410.10">
    <property type="entry name" value="Pancreatic trypsin inhibitor Kunitz domain"/>
    <property type="match status" value="1"/>
</dbReference>
<keyword evidence="1" id="KW-1015">Disulfide bond</keyword>
<dbReference type="Pfam" id="PF00014">
    <property type="entry name" value="Kunitz_BPTI"/>
    <property type="match status" value="1"/>
</dbReference>
<dbReference type="InterPro" id="IPR036880">
    <property type="entry name" value="Kunitz_BPTI_sf"/>
</dbReference>
<evidence type="ECO:0000259" key="2">
    <source>
        <dbReference type="PROSITE" id="PS50279"/>
    </source>
</evidence>
<dbReference type="PROSITE" id="PS50279">
    <property type="entry name" value="BPTI_KUNITZ_2"/>
    <property type="match status" value="1"/>
</dbReference>
<keyword evidence="4" id="KW-1185">Reference proteome</keyword>
<dbReference type="AlphaFoldDB" id="A0A3Q4AHV4"/>
<evidence type="ECO:0000313" key="3">
    <source>
        <dbReference type="Ensembl" id="ENSMMOP00000003760.1"/>
    </source>
</evidence>
<evidence type="ECO:0000313" key="4">
    <source>
        <dbReference type="Proteomes" id="UP000261620"/>
    </source>
</evidence>
<sequence length="96" mass="10854">RFPSSVILRVQTKSLFLSEPQQEELKLCIFSGPHNCGEGTQFIFALHYDMTQDICSPFIYKGDGGNGNRFENERECMRNCSTNAPNVYPTDGKTNL</sequence>
<reference evidence="3" key="2">
    <citation type="submission" date="2025-09" db="UniProtKB">
        <authorList>
            <consortium name="Ensembl"/>
        </authorList>
    </citation>
    <scope>IDENTIFICATION</scope>
</reference>